<dbReference type="InterPro" id="IPR013740">
    <property type="entry name" value="Redoxin"/>
</dbReference>
<dbReference type="GO" id="GO:0016491">
    <property type="term" value="F:oxidoreductase activity"/>
    <property type="evidence" value="ECO:0007669"/>
    <property type="project" value="InterPro"/>
</dbReference>
<keyword evidence="3" id="KW-1015">Disulfide bond</keyword>
<comment type="caution">
    <text evidence="7">The sequence shown here is derived from an EMBL/GenBank/DDBJ whole genome shotgun (WGS) entry which is preliminary data.</text>
</comment>
<dbReference type="InterPro" id="IPR050553">
    <property type="entry name" value="Thioredoxin_ResA/DsbE_sf"/>
</dbReference>
<evidence type="ECO:0000259" key="6">
    <source>
        <dbReference type="PROSITE" id="PS51352"/>
    </source>
</evidence>
<accession>A0A7J4XGK2</accession>
<dbReference type="EMBL" id="VWMK01000015">
    <property type="protein sequence ID" value="KAA3762399.1"/>
    <property type="molecule type" value="Genomic_DNA"/>
</dbReference>
<keyword evidence="5" id="KW-0732">Signal</keyword>
<evidence type="ECO:0000256" key="3">
    <source>
        <dbReference type="ARBA" id="ARBA00023157"/>
    </source>
</evidence>
<protein>
    <submittedName>
        <fullName evidence="7">TlpA family protein disulfide reductase</fullName>
    </submittedName>
</protein>
<sequence>MKKIFFKVCCLALLTAGNIACTGQGKINKGESAAADSVAVVMENETALQADSTGYIVKIGNMAPDFTVTLTDGKSVSLSALRGKVVMLQFTASWCGVCRKEMPFIEKDIWLKHKNNPEFALIGIDRDEPLDKVLAFAKTTGVTYPLGLDPGADIFAKYALRNSGITRNVLIDREGKIVKLTRLYNEEEFASLVRQIDEMLKK</sequence>
<dbReference type="PANTHER" id="PTHR42852:SF6">
    <property type="entry name" value="THIOL:DISULFIDE INTERCHANGE PROTEIN DSBE"/>
    <property type="match status" value="1"/>
</dbReference>
<dbReference type="AlphaFoldDB" id="A0A7J4XGK2"/>
<dbReference type="RefSeq" id="WP_005930252.1">
    <property type="nucleotide sequence ID" value="NZ_CABKSE010000002.1"/>
</dbReference>
<gene>
    <name evidence="7" type="ORF">F3F73_15000</name>
</gene>
<reference evidence="7 8" key="1">
    <citation type="journal article" date="2019" name="Nat. Med.">
        <title>A library of human gut bacterial isolates paired with longitudinal multiomics data enables mechanistic microbiome research.</title>
        <authorList>
            <person name="Poyet M."/>
            <person name="Groussin M."/>
            <person name="Gibbons S.M."/>
            <person name="Avila-Pacheco J."/>
            <person name="Jiang X."/>
            <person name="Kearney S.M."/>
            <person name="Perrotta A.R."/>
            <person name="Berdy B."/>
            <person name="Zhao S."/>
            <person name="Lieberman T.D."/>
            <person name="Swanson P.K."/>
            <person name="Smith M."/>
            <person name="Roesemann S."/>
            <person name="Alexander J.E."/>
            <person name="Rich S.A."/>
            <person name="Livny J."/>
            <person name="Vlamakis H."/>
            <person name="Clish C."/>
            <person name="Bullock K."/>
            <person name="Deik A."/>
            <person name="Scott J."/>
            <person name="Pierce K.A."/>
            <person name="Xavier R.J."/>
            <person name="Alm E.J."/>
        </authorList>
    </citation>
    <scope>NUCLEOTIDE SEQUENCE [LARGE SCALE GENOMIC DNA]</scope>
    <source>
        <strain evidence="7 8">BIOML-A10</strain>
    </source>
</reference>
<dbReference type="SUPFAM" id="SSF52833">
    <property type="entry name" value="Thioredoxin-like"/>
    <property type="match status" value="1"/>
</dbReference>
<keyword evidence="4" id="KW-0676">Redox-active center</keyword>
<organism evidence="7 8">
    <name type="scientific">Bacteroides salyersiae</name>
    <dbReference type="NCBI Taxonomy" id="291644"/>
    <lineage>
        <taxon>Bacteria</taxon>
        <taxon>Pseudomonadati</taxon>
        <taxon>Bacteroidota</taxon>
        <taxon>Bacteroidia</taxon>
        <taxon>Bacteroidales</taxon>
        <taxon>Bacteroidaceae</taxon>
        <taxon>Bacteroides</taxon>
    </lineage>
</organism>
<dbReference type="Pfam" id="PF08534">
    <property type="entry name" value="Redoxin"/>
    <property type="match status" value="1"/>
</dbReference>
<evidence type="ECO:0000256" key="2">
    <source>
        <dbReference type="ARBA" id="ARBA00022748"/>
    </source>
</evidence>
<feature type="chain" id="PRO_5029454849" evidence="5">
    <location>
        <begin position="21"/>
        <end position="202"/>
    </location>
</feature>
<evidence type="ECO:0000256" key="5">
    <source>
        <dbReference type="SAM" id="SignalP"/>
    </source>
</evidence>
<dbReference type="GO" id="GO:0030313">
    <property type="term" value="C:cell envelope"/>
    <property type="evidence" value="ECO:0007669"/>
    <property type="project" value="UniProtKB-SubCell"/>
</dbReference>
<keyword evidence="2" id="KW-0201">Cytochrome c-type biogenesis</keyword>
<name>A0A7J4XGK2_9BACE</name>
<dbReference type="Proteomes" id="UP000422221">
    <property type="component" value="Unassembled WGS sequence"/>
</dbReference>
<dbReference type="PROSITE" id="PS51352">
    <property type="entry name" value="THIOREDOXIN_2"/>
    <property type="match status" value="1"/>
</dbReference>
<feature type="domain" description="Thioredoxin" evidence="6">
    <location>
        <begin position="57"/>
        <end position="201"/>
    </location>
</feature>
<evidence type="ECO:0000313" key="7">
    <source>
        <dbReference type="EMBL" id="KAA3762399.1"/>
    </source>
</evidence>
<feature type="signal peptide" evidence="5">
    <location>
        <begin position="1"/>
        <end position="20"/>
    </location>
</feature>
<dbReference type="Gene3D" id="3.40.30.10">
    <property type="entry name" value="Glutaredoxin"/>
    <property type="match status" value="1"/>
</dbReference>
<dbReference type="CDD" id="cd02966">
    <property type="entry name" value="TlpA_like_family"/>
    <property type="match status" value="1"/>
</dbReference>
<proteinExistence type="predicted"/>
<dbReference type="PANTHER" id="PTHR42852">
    <property type="entry name" value="THIOL:DISULFIDE INTERCHANGE PROTEIN DSBE"/>
    <property type="match status" value="1"/>
</dbReference>
<evidence type="ECO:0000256" key="4">
    <source>
        <dbReference type="ARBA" id="ARBA00023284"/>
    </source>
</evidence>
<dbReference type="GO" id="GO:0017004">
    <property type="term" value="P:cytochrome complex assembly"/>
    <property type="evidence" value="ECO:0007669"/>
    <property type="project" value="UniProtKB-KW"/>
</dbReference>
<dbReference type="InterPro" id="IPR013766">
    <property type="entry name" value="Thioredoxin_domain"/>
</dbReference>
<evidence type="ECO:0000256" key="1">
    <source>
        <dbReference type="ARBA" id="ARBA00004196"/>
    </source>
</evidence>
<dbReference type="InterPro" id="IPR036249">
    <property type="entry name" value="Thioredoxin-like_sf"/>
</dbReference>
<evidence type="ECO:0000313" key="8">
    <source>
        <dbReference type="Proteomes" id="UP000422221"/>
    </source>
</evidence>
<comment type="subcellular location">
    <subcellularLocation>
        <location evidence="1">Cell envelope</location>
    </subcellularLocation>
</comment>